<dbReference type="PANTHER" id="PTHR47572:SF4">
    <property type="entry name" value="LACTONASE DRP35"/>
    <property type="match status" value="1"/>
</dbReference>
<keyword evidence="2" id="KW-0732">Signal</keyword>
<dbReference type="Pfam" id="PF08450">
    <property type="entry name" value="SGL"/>
    <property type="match status" value="1"/>
</dbReference>
<evidence type="ECO:0000256" key="1">
    <source>
        <dbReference type="ARBA" id="ARBA00022801"/>
    </source>
</evidence>
<dbReference type="Proteomes" id="UP000198804">
    <property type="component" value="Unassembled WGS sequence"/>
</dbReference>
<organism evidence="4 5">
    <name type="scientific">Methylorubrum salsuginis</name>
    <dbReference type="NCBI Taxonomy" id="414703"/>
    <lineage>
        <taxon>Bacteria</taxon>
        <taxon>Pseudomonadati</taxon>
        <taxon>Pseudomonadota</taxon>
        <taxon>Alphaproteobacteria</taxon>
        <taxon>Hyphomicrobiales</taxon>
        <taxon>Methylobacteriaceae</taxon>
        <taxon>Methylorubrum</taxon>
    </lineage>
</organism>
<evidence type="ECO:0000259" key="3">
    <source>
        <dbReference type="Pfam" id="PF08450"/>
    </source>
</evidence>
<dbReference type="InterPro" id="IPR011042">
    <property type="entry name" value="6-blade_b-propeller_TolB-like"/>
</dbReference>
<dbReference type="SUPFAM" id="SSF63829">
    <property type="entry name" value="Calcium-dependent phosphotriesterase"/>
    <property type="match status" value="1"/>
</dbReference>
<proteinExistence type="predicted"/>
<evidence type="ECO:0000313" key="5">
    <source>
        <dbReference type="Proteomes" id="UP000198804"/>
    </source>
</evidence>
<reference evidence="5" key="1">
    <citation type="submission" date="2016-10" db="EMBL/GenBank/DDBJ databases">
        <authorList>
            <person name="Varghese N."/>
            <person name="Submissions S."/>
        </authorList>
    </citation>
    <scope>NUCLEOTIDE SEQUENCE [LARGE SCALE GENOMIC DNA]</scope>
    <source>
        <strain evidence="5">CGMCC 1.6474</strain>
    </source>
</reference>
<dbReference type="RefSeq" id="WP_091948287.1">
    <property type="nucleotide sequence ID" value="NZ_FOSV01000013.1"/>
</dbReference>
<dbReference type="InterPro" id="IPR013658">
    <property type="entry name" value="SGL"/>
</dbReference>
<evidence type="ECO:0000256" key="2">
    <source>
        <dbReference type="SAM" id="SignalP"/>
    </source>
</evidence>
<accession>A0A1I4GZR5</accession>
<keyword evidence="5" id="KW-1185">Reference proteome</keyword>
<sequence>MTDPASTRGLTRRPLLGLALLAPLAARAADGLAAILAPGAEVRTLYSDGEWCEGPVWVPALDSLVFSDVRRNRMIRIPDGGTPEVFRAPSENANGNTLDARGRLITCQHRTGRVVRQEADGSFTVLAERYRGGRLNSPNDAAVAGDGAVWFTDPTYGITQASEGEPRASEQAGSFVYRLAPDGTLAAAATDFHQPNGLAFSPDGRVLYVAESGQAPDGSRPRTIRAFDVSGGSLTNGRVFARLESGVPDGLKTDMEGRVYAGTDDGVRIWSPAGAFLGRIPTEGPCANIAFGGPDGRRLYICAGPKVLAIEMRVRGAGIPA</sequence>
<evidence type="ECO:0000313" key="4">
    <source>
        <dbReference type="EMBL" id="SFL34857.1"/>
    </source>
</evidence>
<gene>
    <name evidence="4" type="ORF">SAMN04488125_11356</name>
</gene>
<dbReference type="OrthoDB" id="241638at2"/>
<protein>
    <submittedName>
        <fullName evidence="4">Gluconolactonase</fullName>
    </submittedName>
</protein>
<dbReference type="Gene3D" id="2.120.10.30">
    <property type="entry name" value="TolB, C-terminal domain"/>
    <property type="match status" value="1"/>
</dbReference>
<dbReference type="PANTHER" id="PTHR47572">
    <property type="entry name" value="LIPOPROTEIN-RELATED"/>
    <property type="match status" value="1"/>
</dbReference>
<dbReference type="STRING" id="414703.SAMN04488125_11356"/>
<feature type="chain" id="PRO_5011544061" evidence="2">
    <location>
        <begin position="29"/>
        <end position="321"/>
    </location>
</feature>
<name>A0A1I4GZR5_9HYPH</name>
<dbReference type="GO" id="GO:0016787">
    <property type="term" value="F:hydrolase activity"/>
    <property type="evidence" value="ECO:0007669"/>
    <property type="project" value="UniProtKB-KW"/>
</dbReference>
<dbReference type="AlphaFoldDB" id="A0A1I4GZR5"/>
<dbReference type="InterPro" id="IPR051262">
    <property type="entry name" value="SMP-30/CGR1_Lactonase"/>
</dbReference>
<dbReference type="EMBL" id="FOSV01000013">
    <property type="protein sequence ID" value="SFL34857.1"/>
    <property type="molecule type" value="Genomic_DNA"/>
</dbReference>
<keyword evidence="1" id="KW-0378">Hydrolase</keyword>
<feature type="signal peptide" evidence="2">
    <location>
        <begin position="1"/>
        <end position="28"/>
    </location>
</feature>
<feature type="domain" description="SMP-30/Gluconolactonase/LRE-like region" evidence="3">
    <location>
        <begin position="51"/>
        <end position="302"/>
    </location>
</feature>